<feature type="transmembrane region" description="Helical" evidence="10">
    <location>
        <begin position="109"/>
        <end position="129"/>
    </location>
</feature>
<feature type="transmembrane region" description="Helical" evidence="10">
    <location>
        <begin position="24"/>
        <end position="45"/>
    </location>
</feature>
<keyword evidence="5" id="KW-0552">Olfaction</keyword>
<evidence type="ECO:0000256" key="3">
    <source>
        <dbReference type="ARBA" id="ARBA00022606"/>
    </source>
</evidence>
<dbReference type="InterPro" id="IPR004117">
    <property type="entry name" value="7tm6_olfct_rcpt"/>
</dbReference>
<evidence type="ECO:0000256" key="4">
    <source>
        <dbReference type="ARBA" id="ARBA00022692"/>
    </source>
</evidence>
<keyword evidence="4 10" id="KW-0812">Transmembrane</keyword>
<feature type="non-terminal residue" evidence="11">
    <location>
        <position position="1"/>
    </location>
</feature>
<accession>C4B7X9</accession>
<protein>
    <submittedName>
        <fullName evidence="11">Olfactory receptor</fullName>
    </submittedName>
</protein>
<dbReference type="Pfam" id="PF02949">
    <property type="entry name" value="7tm_6"/>
    <property type="match status" value="1"/>
</dbReference>
<evidence type="ECO:0000256" key="6">
    <source>
        <dbReference type="ARBA" id="ARBA00022989"/>
    </source>
</evidence>
<evidence type="ECO:0000256" key="5">
    <source>
        <dbReference type="ARBA" id="ARBA00022725"/>
    </source>
</evidence>
<keyword evidence="2" id="KW-1003">Cell membrane</keyword>
<dbReference type="EMBL" id="AB472127">
    <property type="protein sequence ID" value="BAH66345.1"/>
    <property type="molecule type" value="Genomic_DNA"/>
</dbReference>
<evidence type="ECO:0000256" key="7">
    <source>
        <dbReference type="ARBA" id="ARBA00023136"/>
    </source>
</evidence>
<sequence length="220" mass="25694">PIFAAKTLKDKQHLIQNKKEVTRFARLLLTYVTVGGFIWPMSFCFRRIKDPNTVVPFYVPFTPDNWTKLINEVTDIFNPCLTFQFFTSSVAICMVIYKLSDTYIVSLEFVFLLNFIFVLLTQMFIYCYYGNVVSYESKYINTSLYLSDWSSASPGVRKMFLIVMPRWTRPLVVRIARVVPLSLDSFVSVRKYKCSIEHFIYSHVKQTRARDIFSGASNKP</sequence>
<dbReference type="GO" id="GO:0005549">
    <property type="term" value="F:odorant binding"/>
    <property type="evidence" value="ECO:0007669"/>
    <property type="project" value="InterPro"/>
</dbReference>
<evidence type="ECO:0000256" key="8">
    <source>
        <dbReference type="ARBA" id="ARBA00023170"/>
    </source>
</evidence>
<name>C4B7X9_BOMMO</name>
<keyword evidence="9" id="KW-0807">Transducer</keyword>
<reference evidence="11" key="1">
    <citation type="journal article" date="2009" name="Curr. Biol.">
        <title>Highly selective tuning of a silkworm olfactory receptor to a key mulberry leaf volatile.</title>
        <authorList>
            <person name="Tanaka K."/>
            <person name="Uda Y."/>
            <person name="Ono Y."/>
            <person name="Nakagawa T."/>
            <person name="Suwa M."/>
            <person name="Yamaoka R."/>
            <person name="Touhara K."/>
        </authorList>
    </citation>
    <scope>NUCLEOTIDE SEQUENCE</scope>
</reference>
<evidence type="ECO:0000256" key="1">
    <source>
        <dbReference type="ARBA" id="ARBA00004651"/>
    </source>
</evidence>
<evidence type="ECO:0000256" key="2">
    <source>
        <dbReference type="ARBA" id="ARBA00022475"/>
    </source>
</evidence>
<keyword evidence="8 11" id="KW-0675">Receptor</keyword>
<dbReference type="PANTHER" id="PTHR21137:SF35">
    <property type="entry name" value="ODORANT RECEPTOR 19A-RELATED"/>
    <property type="match status" value="1"/>
</dbReference>
<dbReference type="GO" id="GO:0007165">
    <property type="term" value="P:signal transduction"/>
    <property type="evidence" value="ECO:0007669"/>
    <property type="project" value="UniProtKB-KW"/>
</dbReference>
<proteinExistence type="predicted"/>
<keyword evidence="6 10" id="KW-1133">Transmembrane helix</keyword>
<dbReference type="PANTHER" id="PTHR21137">
    <property type="entry name" value="ODORANT RECEPTOR"/>
    <property type="match status" value="1"/>
</dbReference>
<dbReference type="GO" id="GO:0004984">
    <property type="term" value="F:olfactory receptor activity"/>
    <property type="evidence" value="ECO:0007669"/>
    <property type="project" value="InterPro"/>
</dbReference>
<evidence type="ECO:0000256" key="9">
    <source>
        <dbReference type="ARBA" id="ARBA00023224"/>
    </source>
</evidence>
<dbReference type="AlphaFoldDB" id="C4B7X9"/>
<comment type="subcellular location">
    <subcellularLocation>
        <location evidence="1">Cell membrane</location>
        <topology evidence="1">Multi-pass membrane protein</topology>
    </subcellularLocation>
</comment>
<keyword evidence="3" id="KW-0716">Sensory transduction</keyword>
<evidence type="ECO:0000313" key="11">
    <source>
        <dbReference type="EMBL" id="BAH66345.1"/>
    </source>
</evidence>
<dbReference type="GO" id="GO:0005886">
    <property type="term" value="C:plasma membrane"/>
    <property type="evidence" value="ECO:0007669"/>
    <property type="project" value="UniProtKB-SubCell"/>
</dbReference>
<keyword evidence="7 10" id="KW-0472">Membrane</keyword>
<organism evidence="11">
    <name type="scientific">Bombyx mori</name>
    <name type="common">Silk moth</name>
    <dbReference type="NCBI Taxonomy" id="7091"/>
    <lineage>
        <taxon>Eukaryota</taxon>
        <taxon>Metazoa</taxon>
        <taxon>Ecdysozoa</taxon>
        <taxon>Arthropoda</taxon>
        <taxon>Hexapoda</taxon>
        <taxon>Insecta</taxon>
        <taxon>Pterygota</taxon>
        <taxon>Neoptera</taxon>
        <taxon>Endopterygota</taxon>
        <taxon>Lepidoptera</taxon>
        <taxon>Glossata</taxon>
        <taxon>Ditrysia</taxon>
        <taxon>Bombycoidea</taxon>
        <taxon>Bombycidae</taxon>
        <taxon>Bombycinae</taxon>
        <taxon>Bombyx</taxon>
    </lineage>
</organism>
<evidence type="ECO:0000256" key="10">
    <source>
        <dbReference type="SAM" id="Phobius"/>
    </source>
</evidence>
<feature type="transmembrane region" description="Helical" evidence="10">
    <location>
        <begin position="76"/>
        <end position="97"/>
    </location>
</feature>